<evidence type="ECO:0000313" key="2">
    <source>
        <dbReference type="EMBL" id="WDF81574.1"/>
    </source>
</evidence>
<evidence type="ECO:0000313" key="3">
    <source>
        <dbReference type="Proteomes" id="UP001220377"/>
    </source>
</evidence>
<gene>
    <name evidence="2" type="ORF">PQ472_06465</name>
</gene>
<proteinExistence type="predicted"/>
<evidence type="ECO:0000259" key="1">
    <source>
        <dbReference type="Pfam" id="PF13460"/>
    </source>
</evidence>
<dbReference type="PANTHER" id="PTHR43355">
    <property type="entry name" value="FLAVIN REDUCTASE (NADPH)"/>
    <property type="match status" value="1"/>
</dbReference>
<dbReference type="Proteomes" id="UP001220377">
    <property type="component" value="Chromosome"/>
</dbReference>
<protein>
    <submittedName>
        <fullName evidence="2">NAD(P)H-binding protein</fullName>
    </submittedName>
</protein>
<dbReference type="InterPro" id="IPR051606">
    <property type="entry name" value="Polyketide_Oxido-like"/>
</dbReference>
<accession>A0ABY7WP52</accession>
<reference evidence="2 3" key="1">
    <citation type="submission" date="2023-02" db="EMBL/GenBank/DDBJ databases">
        <title>Genome sequence of Lacticaseibacillus sp. KACC 23028.</title>
        <authorList>
            <person name="Kim S."/>
            <person name="Heo J."/>
            <person name="Kwon S.-W."/>
        </authorList>
    </citation>
    <scope>NUCLEOTIDE SEQUENCE [LARGE SCALE GENOMIC DNA]</scope>
    <source>
        <strain evidence="2 3">KACC 23028</strain>
    </source>
</reference>
<dbReference type="EMBL" id="CP117884">
    <property type="protein sequence ID" value="WDF81574.1"/>
    <property type="molecule type" value="Genomic_DNA"/>
</dbReference>
<dbReference type="SUPFAM" id="SSF51735">
    <property type="entry name" value="NAD(P)-binding Rossmann-fold domains"/>
    <property type="match status" value="1"/>
</dbReference>
<feature type="domain" description="NAD(P)-binding" evidence="1">
    <location>
        <begin position="8"/>
        <end position="188"/>
    </location>
</feature>
<dbReference type="RefSeq" id="WP_274258425.1">
    <property type="nucleotide sequence ID" value="NZ_CP117884.1"/>
</dbReference>
<sequence length="210" mass="22778">MKKVLILGANGQIARLARQQLLAETDDELTLFLRNASRISDASPRETVVDGDASDPQQVLAAVQGQDAVYANLDGANIVDQAKTVIKAMDEAGVKRLVWISTLGIYDEVPGDFGRRVKQYLSGGYLETYAEAAKAIEDSDLNYTIIRPAALVDEDVVDYEVTTRHEAFKGEAVSRKSVADLVVKLIADDKLHSRDSLGVDQPGSVSPFQA</sequence>
<dbReference type="InterPro" id="IPR036291">
    <property type="entry name" value="NAD(P)-bd_dom_sf"/>
</dbReference>
<dbReference type="PANTHER" id="PTHR43355:SF2">
    <property type="entry name" value="FLAVIN REDUCTASE (NADPH)"/>
    <property type="match status" value="1"/>
</dbReference>
<dbReference type="Gene3D" id="3.40.50.720">
    <property type="entry name" value="NAD(P)-binding Rossmann-like Domain"/>
    <property type="match status" value="1"/>
</dbReference>
<organism evidence="2 3">
    <name type="scientific">Lacticaseibacillus pabuli</name>
    <dbReference type="NCBI Taxonomy" id="3025672"/>
    <lineage>
        <taxon>Bacteria</taxon>
        <taxon>Bacillati</taxon>
        <taxon>Bacillota</taxon>
        <taxon>Bacilli</taxon>
        <taxon>Lactobacillales</taxon>
        <taxon>Lactobacillaceae</taxon>
        <taxon>Lacticaseibacillus</taxon>
    </lineage>
</organism>
<dbReference type="Pfam" id="PF13460">
    <property type="entry name" value="NAD_binding_10"/>
    <property type="match status" value="1"/>
</dbReference>
<dbReference type="InterPro" id="IPR016040">
    <property type="entry name" value="NAD(P)-bd_dom"/>
</dbReference>
<keyword evidence="3" id="KW-1185">Reference proteome</keyword>
<name>A0ABY7WP52_9LACO</name>